<gene>
    <name evidence="3" type="ORF">BP6252_12450</name>
</gene>
<feature type="region of interest" description="Disordered" evidence="2">
    <location>
        <begin position="1"/>
        <end position="20"/>
    </location>
</feature>
<evidence type="ECO:0000256" key="1">
    <source>
        <dbReference type="SAM" id="Coils"/>
    </source>
</evidence>
<evidence type="ECO:0000256" key="2">
    <source>
        <dbReference type="SAM" id="MobiDB-lite"/>
    </source>
</evidence>
<reference evidence="3 4" key="1">
    <citation type="journal article" date="2018" name="IMA Fungus">
        <title>IMA Genome-F 9: Draft genome sequence of Annulohypoxylon stygium, Aspergillus mulundensis, Berkeleyomyces basicola (syn. Thielaviopsis basicola), Ceratocystis smalleyi, two Cercospora beticola strains, Coleophoma cylindrospora, Fusarium fracticaudum, Phialophora cf. hyalina, and Morchella septimelata.</title>
        <authorList>
            <person name="Wingfield B.D."/>
            <person name="Bills G.F."/>
            <person name="Dong Y."/>
            <person name="Huang W."/>
            <person name="Nel W.J."/>
            <person name="Swalarsk-Parry B.S."/>
            <person name="Vaghefi N."/>
            <person name="Wilken P.M."/>
            <person name="An Z."/>
            <person name="de Beer Z.W."/>
            <person name="De Vos L."/>
            <person name="Chen L."/>
            <person name="Duong T.A."/>
            <person name="Gao Y."/>
            <person name="Hammerbacher A."/>
            <person name="Kikkert J.R."/>
            <person name="Li Y."/>
            <person name="Li H."/>
            <person name="Li K."/>
            <person name="Li Q."/>
            <person name="Liu X."/>
            <person name="Ma X."/>
            <person name="Naidoo K."/>
            <person name="Pethybridge S.J."/>
            <person name="Sun J."/>
            <person name="Steenkamp E.T."/>
            <person name="van der Nest M.A."/>
            <person name="van Wyk S."/>
            <person name="Wingfield M.J."/>
            <person name="Xiong C."/>
            <person name="Yue Q."/>
            <person name="Zhang X."/>
        </authorList>
    </citation>
    <scope>NUCLEOTIDE SEQUENCE [LARGE SCALE GENOMIC DNA]</scope>
    <source>
        <strain evidence="3 4">BP6252</strain>
    </source>
</reference>
<dbReference type="AlphaFoldDB" id="A0A3D8QH50"/>
<comment type="caution">
    <text evidence="3">The sequence shown here is derived from an EMBL/GenBank/DDBJ whole genome shotgun (WGS) entry which is preliminary data.</text>
</comment>
<evidence type="ECO:0000313" key="3">
    <source>
        <dbReference type="EMBL" id="RDW61067.1"/>
    </source>
</evidence>
<feature type="coiled-coil region" evidence="1">
    <location>
        <begin position="239"/>
        <end position="266"/>
    </location>
</feature>
<organism evidence="3 4">
    <name type="scientific">Coleophoma cylindrospora</name>
    <dbReference type="NCBI Taxonomy" id="1849047"/>
    <lineage>
        <taxon>Eukaryota</taxon>
        <taxon>Fungi</taxon>
        <taxon>Dikarya</taxon>
        <taxon>Ascomycota</taxon>
        <taxon>Pezizomycotina</taxon>
        <taxon>Leotiomycetes</taxon>
        <taxon>Helotiales</taxon>
        <taxon>Dermateaceae</taxon>
        <taxon>Coleophoma</taxon>
    </lineage>
</organism>
<dbReference type="EMBL" id="PDLM01000015">
    <property type="protein sequence ID" value="RDW61067.1"/>
    <property type="molecule type" value="Genomic_DNA"/>
</dbReference>
<dbReference type="OrthoDB" id="10308898at2759"/>
<proteinExistence type="predicted"/>
<dbReference type="Proteomes" id="UP000256645">
    <property type="component" value="Unassembled WGS sequence"/>
</dbReference>
<keyword evidence="1" id="KW-0175">Coiled coil</keyword>
<keyword evidence="4" id="KW-1185">Reference proteome</keyword>
<sequence>MAGAKESHLRTTGQSVGPSRLNANILEAQRIRSRKIQSAAVTRSPVNSKAKRTTNASVLFNAKVIKPKLGSKRLIKKKARQQAEEPQDEYSLVLDRSLDKTRIGIESVVEDALAKTHEGFEARLANPELDIRSLLDVISLANGEFGTSLAEERLDIAIAHPEGRKSETQYTIGQRVADFKEFTETQRSKLRHYWKQWYDIDNAITELGRGVLGNSLPEEPEEGQEAGDKTFCRVMELANTEYSTILDEYEEQIDEVRADLVVKLRDTEEKLRAHDLKERARLLY</sequence>
<protein>
    <submittedName>
        <fullName evidence="3">Uncharacterized protein</fullName>
    </submittedName>
</protein>
<evidence type="ECO:0000313" key="4">
    <source>
        <dbReference type="Proteomes" id="UP000256645"/>
    </source>
</evidence>
<accession>A0A3D8QH50</accession>
<name>A0A3D8QH50_9HELO</name>